<comment type="caution">
    <text evidence="1">The sequence shown here is derived from an EMBL/GenBank/DDBJ whole genome shotgun (WGS) entry which is preliminary data.</text>
</comment>
<evidence type="ECO:0000313" key="2">
    <source>
        <dbReference type="Proteomes" id="UP000317646"/>
    </source>
</evidence>
<organism evidence="1 2">
    <name type="scientific">Hymenobacter nivis</name>
    <dbReference type="NCBI Taxonomy" id="1850093"/>
    <lineage>
        <taxon>Bacteria</taxon>
        <taxon>Pseudomonadati</taxon>
        <taxon>Bacteroidota</taxon>
        <taxon>Cytophagia</taxon>
        <taxon>Cytophagales</taxon>
        <taxon>Hymenobacteraceae</taxon>
        <taxon>Hymenobacter</taxon>
    </lineage>
</organism>
<dbReference type="EMBL" id="RCYZ01000008">
    <property type="protein sequence ID" value="TPG62943.1"/>
    <property type="molecule type" value="Genomic_DNA"/>
</dbReference>
<proteinExistence type="predicted"/>
<gene>
    <name evidence="1" type="ORF">EAH73_17920</name>
</gene>
<evidence type="ECO:0000313" key="1">
    <source>
        <dbReference type="EMBL" id="TPG62943.1"/>
    </source>
</evidence>
<dbReference type="Proteomes" id="UP000317646">
    <property type="component" value="Unassembled WGS sequence"/>
</dbReference>
<dbReference type="AlphaFoldDB" id="A0A502GPU5"/>
<dbReference type="OrthoDB" id="886871at2"/>
<reference evidence="1 2" key="1">
    <citation type="journal article" date="2019" name="Environ. Microbiol.">
        <title>Species interactions and distinct microbial communities in high Arctic permafrost affected cryosols are associated with the CH4 and CO2 gas fluxes.</title>
        <authorList>
            <person name="Altshuler I."/>
            <person name="Hamel J."/>
            <person name="Turney S."/>
            <person name="Magnuson E."/>
            <person name="Levesque R."/>
            <person name="Greer C."/>
            <person name="Whyte L.G."/>
        </authorList>
    </citation>
    <scope>NUCLEOTIDE SEQUENCE [LARGE SCALE GENOMIC DNA]</scope>
    <source>
        <strain evidence="1 2">S9.2P</strain>
    </source>
</reference>
<protein>
    <submittedName>
        <fullName evidence="1">Uncharacterized protein</fullName>
    </submittedName>
</protein>
<name>A0A502GPU5_9BACT</name>
<sequence>MSDSPTFLLRVAAAWTVPGLGLLALPAGPDAALRAHALHTSLPIEARLPGGPRAAGTATVEEIEREGATSYGLLIDLGALATVPPGTEIWHVPGPGE</sequence>
<keyword evidence="2" id="KW-1185">Reference proteome</keyword>
<accession>A0A502GPU5</accession>
<dbReference type="RefSeq" id="WP_140468821.1">
    <property type="nucleotide sequence ID" value="NZ_RCYZ01000008.1"/>
</dbReference>